<reference evidence="3 4" key="1">
    <citation type="submission" date="2019-05" db="EMBL/GenBank/DDBJ databases">
        <title>Tamlana fucoidanivorans sp. nov., isolated from the surface of algae collected from Fujian province in China.</title>
        <authorList>
            <person name="Li J."/>
        </authorList>
    </citation>
    <scope>NUCLEOTIDE SEQUENCE [LARGE SCALE GENOMIC DNA]</scope>
    <source>
        <strain evidence="3 4">CW2-9</strain>
    </source>
</reference>
<dbReference type="EMBL" id="VDCS01000010">
    <property type="protein sequence ID" value="TNJ43535.1"/>
    <property type="molecule type" value="Genomic_DNA"/>
</dbReference>
<gene>
    <name evidence="3" type="ORF">FGF67_11490</name>
</gene>
<organism evidence="3 4">
    <name type="scientific">Allotamlana fucoidanivorans</name>
    <dbReference type="NCBI Taxonomy" id="2583814"/>
    <lineage>
        <taxon>Bacteria</taxon>
        <taxon>Pseudomonadati</taxon>
        <taxon>Bacteroidota</taxon>
        <taxon>Flavobacteriia</taxon>
        <taxon>Flavobacteriales</taxon>
        <taxon>Flavobacteriaceae</taxon>
        <taxon>Allotamlana</taxon>
    </lineage>
</organism>
<keyword evidence="1" id="KW-0812">Transmembrane</keyword>
<dbReference type="RefSeq" id="WP_139697889.1">
    <property type="nucleotide sequence ID" value="NZ_CP074074.1"/>
</dbReference>
<keyword evidence="1" id="KW-1133">Transmembrane helix</keyword>
<protein>
    <submittedName>
        <fullName evidence="3">2TM domain-containing protein</fullName>
    </submittedName>
</protein>
<keyword evidence="4" id="KW-1185">Reference proteome</keyword>
<dbReference type="InterPro" id="IPR025698">
    <property type="entry name" value="2TM_dom"/>
</dbReference>
<dbReference type="Proteomes" id="UP000308713">
    <property type="component" value="Unassembled WGS sequence"/>
</dbReference>
<evidence type="ECO:0000259" key="2">
    <source>
        <dbReference type="Pfam" id="PF13239"/>
    </source>
</evidence>
<evidence type="ECO:0000256" key="1">
    <source>
        <dbReference type="SAM" id="Phobius"/>
    </source>
</evidence>
<keyword evidence="1" id="KW-0472">Membrane</keyword>
<dbReference type="OrthoDB" id="1495672at2"/>
<evidence type="ECO:0000313" key="4">
    <source>
        <dbReference type="Proteomes" id="UP000308713"/>
    </source>
</evidence>
<sequence>MENQEIQQHRENYKKEEAYLRAEKRLKEEKGFYWHAFWYVVVNVFLIVMIGVNTNNFWNFGTFSTPIFWGIGLVFHALCVFGKNLFFSNSWEERKLREYMEKEKHQRGKYN</sequence>
<feature type="transmembrane region" description="Helical" evidence="1">
    <location>
        <begin position="67"/>
        <end position="87"/>
    </location>
</feature>
<evidence type="ECO:0000313" key="3">
    <source>
        <dbReference type="EMBL" id="TNJ43535.1"/>
    </source>
</evidence>
<proteinExistence type="predicted"/>
<accession>A0A5C4SJA0</accession>
<dbReference type="Pfam" id="PF13239">
    <property type="entry name" value="2TM"/>
    <property type="match status" value="1"/>
</dbReference>
<feature type="transmembrane region" description="Helical" evidence="1">
    <location>
        <begin position="31"/>
        <end position="52"/>
    </location>
</feature>
<name>A0A5C4SJA0_9FLAO</name>
<dbReference type="AlphaFoldDB" id="A0A5C4SJA0"/>
<comment type="caution">
    <text evidence="3">The sequence shown here is derived from an EMBL/GenBank/DDBJ whole genome shotgun (WGS) entry which is preliminary data.</text>
</comment>
<feature type="domain" description="2TM" evidence="2">
    <location>
        <begin position="21"/>
        <end position="101"/>
    </location>
</feature>